<feature type="domain" description="Reverse transcriptase zinc-binding" evidence="2">
    <location>
        <begin position="367"/>
        <end position="433"/>
    </location>
</feature>
<dbReference type="InterPro" id="IPR026960">
    <property type="entry name" value="RVT-Znf"/>
</dbReference>
<dbReference type="EMBL" id="CAEKDK010000001">
    <property type="protein sequence ID" value="CAB4264092.1"/>
    <property type="molecule type" value="Genomic_DNA"/>
</dbReference>
<evidence type="ECO:0000313" key="3">
    <source>
        <dbReference type="EMBL" id="CAB4264092.1"/>
    </source>
</evidence>
<accession>A0A6J5TKK4</accession>
<sequence>MTCVTTVTYYFLVNGFPVGFISPQRGLRQGDPLSPYLFLLCAVVFSGLIVQAEQHGFLHGIAISRRAPSISHLLFAGDSFLFTRATPEECQHLSYIFQSYEWASGQRINLQKSCVSFSSNVEMSSNRPWPKYLGCKKWTSMTNTWAYQLLLADLVQGWREKLLSFTGKEVLLKVVAQAVPIYQMSYFQIPGSLCDEIQPYSPLARVLKARYHKDYSILEASEGHAPSYIWRSLCDSRVVLARRSRWQIGNGWSVKVWGDRWIPKPNSFQITSATVTGHENVLVCELINPVLHKWHEDLVHAWFGAQEASCILHLPLSFRIPADRLVWHYEKQGDLTVCSAYEVARQFLFEEAGEGSSNRDNYYGVSTKAWSRLWWVCVPPKVKVFVWRVLHNILPTRDRLLSEGVQGDLGGCVLCGAQAESLPHVLLDCSFTALICLSSPLRTKWRDRAIGDLNGWLEHVLLREDSQRLNSSSCCYGVYGMSEIRWSGRQRVRVPLK</sequence>
<dbReference type="Proteomes" id="UP000507222">
    <property type="component" value="Unassembled WGS sequence"/>
</dbReference>
<dbReference type="Pfam" id="PF13966">
    <property type="entry name" value="zf-RVT"/>
    <property type="match status" value="1"/>
</dbReference>
<proteinExistence type="predicted"/>
<keyword evidence="1" id="KW-0472">Membrane</keyword>
<organism evidence="3 4">
    <name type="scientific">Prunus armeniaca</name>
    <name type="common">Apricot</name>
    <name type="synonym">Armeniaca vulgaris</name>
    <dbReference type="NCBI Taxonomy" id="36596"/>
    <lineage>
        <taxon>Eukaryota</taxon>
        <taxon>Viridiplantae</taxon>
        <taxon>Streptophyta</taxon>
        <taxon>Embryophyta</taxon>
        <taxon>Tracheophyta</taxon>
        <taxon>Spermatophyta</taxon>
        <taxon>Magnoliopsida</taxon>
        <taxon>eudicotyledons</taxon>
        <taxon>Gunneridae</taxon>
        <taxon>Pentapetalae</taxon>
        <taxon>rosids</taxon>
        <taxon>fabids</taxon>
        <taxon>Rosales</taxon>
        <taxon>Rosaceae</taxon>
        <taxon>Amygdaloideae</taxon>
        <taxon>Amygdaleae</taxon>
        <taxon>Prunus</taxon>
    </lineage>
</organism>
<dbReference type="PANTHER" id="PTHR33116:SF86">
    <property type="entry name" value="REVERSE TRANSCRIPTASE DOMAIN-CONTAINING PROTEIN"/>
    <property type="match status" value="1"/>
</dbReference>
<feature type="transmembrane region" description="Helical" evidence="1">
    <location>
        <begin position="33"/>
        <end position="50"/>
    </location>
</feature>
<keyword evidence="1" id="KW-0812">Transmembrane</keyword>
<evidence type="ECO:0000256" key="1">
    <source>
        <dbReference type="SAM" id="Phobius"/>
    </source>
</evidence>
<evidence type="ECO:0000259" key="2">
    <source>
        <dbReference type="Pfam" id="PF13966"/>
    </source>
</evidence>
<dbReference type="AlphaFoldDB" id="A0A6J5TKK4"/>
<evidence type="ECO:0000313" key="4">
    <source>
        <dbReference type="Proteomes" id="UP000507222"/>
    </source>
</evidence>
<protein>
    <recommendedName>
        <fullName evidence="2">Reverse transcriptase zinc-binding domain-containing protein</fullName>
    </recommendedName>
</protein>
<gene>
    <name evidence="3" type="ORF">CURHAP_LOCUS5618</name>
</gene>
<reference evidence="3 4" key="1">
    <citation type="submission" date="2020-05" db="EMBL/GenBank/DDBJ databases">
        <authorList>
            <person name="Campoy J."/>
            <person name="Schneeberger K."/>
            <person name="Spophaly S."/>
        </authorList>
    </citation>
    <scope>NUCLEOTIDE SEQUENCE [LARGE SCALE GENOMIC DNA]</scope>
    <source>
        <strain evidence="3">PruArmRojPasFocal</strain>
    </source>
</reference>
<dbReference type="PANTHER" id="PTHR33116">
    <property type="entry name" value="REVERSE TRANSCRIPTASE ZINC-BINDING DOMAIN-CONTAINING PROTEIN-RELATED-RELATED"/>
    <property type="match status" value="1"/>
</dbReference>
<keyword evidence="1" id="KW-1133">Transmembrane helix</keyword>
<name>A0A6J5TKK4_PRUAR</name>